<dbReference type="PANTHER" id="PTHR11800">
    <property type="entry name" value="DNA-DIRECTED RNA POLYMERASE"/>
    <property type="match status" value="1"/>
</dbReference>
<reference evidence="5 6" key="1">
    <citation type="submission" date="2014-06" db="EMBL/GenBank/DDBJ databases">
        <authorList>
            <person name="Swart Estienne"/>
        </authorList>
    </citation>
    <scope>NUCLEOTIDE SEQUENCE [LARGE SCALE GENOMIC DNA]</scope>
    <source>
        <strain evidence="5 6">130c</strain>
    </source>
</reference>
<dbReference type="NCBIfam" id="NF001988">
    <property type="entry name" value="PRK00783.1"/>
    <property type="match status" value="1"/>
</dbReference>
<dbReference type="InParanoid" id="A0A077ZWA9"/>
<sequence>MYGMEQINTATGFANAKFGSSKGQGAKGFDEPEIRILELSKYVIKFELLNTDLSVANSLRRIIIAEVPTMAIDLVEVKENTSALHDEFIAHRLGLIPLQSFNVDQFNLSDQCACSSMCAQCSVQFKLHAVCSDRDQMEVNTRHIQPLSDAPIIPVQYVNDKGIEEDPILIMKLSKNQQLDMNLVARKGNGKIHAKWSPVATCQMRKEPIVEIDQDKINRDLDIEKRKEFVALCPREVFAFNDYRNAVEIENSDKCIQCIECLRFAQANNLERAVKIAEREDKFVFTVESTGVLTPEDIVSRALQILMRKLYELGTQMKKYGVNAD</sequence>
<dbReference type="GO" id="GO:0003677">
    <property type="term" value="F:DNA binding"/>
    <property type="evidence" value="ECO:0007669"/>
    <property type="project" value="InterPro"/>
</dbReference>
<name>A0A077ZWA9_STYLE</name>
<proteinExistence type="inferred from homology"/>
<evidence type="ECO:0000256" key="1">
    <source>
        <dbReference type="ARBA" id="ARBA00022478"/>
    </source>
</evidence>
<dbReference type="AlphaFoldDB" id="A0A077ZWA9"/>
<dbReference type="InterPro" id="IPR001514">
    <property type="entry name" value="DNA-dir_RNA_pol_30-40kDasu_CS"/>
</dbReference>
<evidence type="ECO:0000313" key="5">
    <source>
        <dbReference type="EMBL" id="CDW73871.1"/>
    </source>
</evidence>
<keyword evidence="2" id="KW-0804">Transcription</keyword>
<dbReference type="InterPro" id="IPR036603">
    <property type="entry name" value="RBP11-like"/>
</dbReference>
<keyword evidence="1" id="KW-0240">DNA-directed RNA polymerase</keyword>
<dbReference type="Pfam" id="PF01193">
    <property type="entry name" value="RNA_pol_L"/>
    <property type="match status" value="1"/>
</dbReference>
<dbReference type="GO" id="GO:0003899">
    <property type="term" value="F:DNA-directed RNA polymerase activity"/>
    <property type="evidence" value="ECO:0007669"/>
    <property type="project" value="InterPro"/>
</dbReference>
<dbReference type="SUPFAM" id="SSF55257">
    <property type="entry name" value="RBP11-like subunits of RNA polymerase"/>
    <property type="match status" value="1"/>
</dbReference>
<feature type="domain" description="DNA-directed RNA polymerase RpoA/D/Rpb3-type" evidence="4">
    <location>
        <begin position="43"/>
        <end position="316"/>
    </location>
</feature>
<dbReference type="OrthoDB" id="270173at2759"/>
<dbReference type="PROSITE" id="PS00446">
    <property type="entry name" value="RNA_POL_D_30KD"/>
    <property type="match status" value="1"/>
</dbReference>
<keyword evidence="6" id="KW-1185">Reference proteome</keyword>
<organism evidence="5 6">
    <name type="scientific">Stylonychia lemnae</name>
    <name type="common">Ciliate</name>
    <dbReference type="NCBI Taxonomy" id="5949"/>
    <lineage>
        <taxon>Eukaryota</taxon>
        <taxon>Sar</taxon>
        <taxon>Alveolata</taxon>
        <taxon>Ciliophora</taxon>
        <taxon>Intramacronucleata</taxon>
        <taxon>Spirotrichea</taxon>
        <taxon>Stichotrichia</taxon>
        <taxon>Sporadotrichida</taxon>
        <taxon>Oxytrichidae</taxon>
        <taxon>Stylonychinae</taxon>
        <taxon>Stylonychia</taxon>
    </lineage>
</organism>
<dbReference type="InterPro" id="IPR022842">
    <property type="entry name" value="RNAP_Rpo3/Rpb3/RPAC1"/>
</dbReference>
<dbReference type="EMBL" id="CCKQ01002767">
    <property type="protein sequence ID" value="CDW73871.1"/>
    <property type="molecule type" value="Genomic_DNA"/>
</dbReference>
<dbReference type="OMA" id="DETKFHF"/>
<evidence type="ECO:0000256" key="2">
    <source>
        <dbReference type="ARBA" id="ARBA00023163"/>
    </source>
</evidence>
<dbReference type="InterPro" id="IPR050518">
    <property type="entry name" value="Rpo3/RPB3_RNA_Pol_subunit"/>
</dbReference>
<dbReference type="SUPFAM" id="SSF56553">
    <property type="entry name" value="Insert subdomain of RNA polymerase alpha subunit"/>
    <property type="match status" value="1"/>
</dbReference>
<accession>A0A077ZWA9</accession>
<dbReference type="FunCoup" id="A0A077ZWA9">
    <property type="interactions" value="467"/>
</dbReference>
<dbReference type="InterPro" id="IPR011263">
    <property type="entry name" value="DNA-dir_RNA_pol_RpoA/D/Rpb3"/>
</dbReference>
<dbReference type="SMART" id="SM00662">
    <property type="entry name" value="RPOLD"/>
    <property type="match status" value="1"/>
</dbReference>
<dbReference type="Gene3D" id="3.30.1360.10">
    <property type="entry name" value="RNA polymerase, RBP11-like subunit"/>
    <property type="match status" value="1"/>
</dbReference>
<dbReference type="GO" id="GO:0046983">
    <property type="term" value="F:protein dimerization activity"/>
    <property type="evidence" value="ECO:0007669"/>
    <property type="project" value="InterPro"/>
</dbReference>
<dbReference type="Pfam" id="PF01000">
    <property type="entry name" value="RNA_pol_A_bac"/>
    <property type="match status" value="1"/>
</dbReference>
<comment type="similarity">
    <text evidence="3">Belongs to the archaeal Rpo3/eukaryotic RPB3 RNA polymerase subunit family.</text>
</comment>
<evidence type="ECO:0000313" key="6">
    <source>
        <dbReference type="Proteomes" id="UP000039865"/>
    </source>
</evidence>
<evidence type="ECO:0000256" key="3">
    <source>
        <dbReference type="ARBA" id="ARBA00025804"/>
    </source>
</evidence>
<dbReference type="InterPro" id="IPR036643">
    <property type="entry name" value="RNApol_insert_sf"/>
</dbReference>
<dbReference type="Gene3D" id="2.170.120.12">
    <property type="entry name" value="DNA-directed RNA polymerase, insert domain"/>
    <property type="match status" value="1"/>
</dbReference>
<dbReference type="GO" id="GO:0005665">
    <property type="term" value="C:RNA polymerase II, core complex"/>
    <property type="evidence" value="ECO:0007669"/>
    <property type="project" value="TreeGrafter"/>
</dbReference>
<gene>
    <name evidence="5" type="primary">Contig4412.g4718</name>
    <name evidence="5" type="ORF">STYLEM_2859</name>
</gene>
<dbReference type="InterPro" id="IPR011262">
    <property type="entry name" value="DNA-dir_RNA_pol_insert"/>
</dbReference>
<dbReference type="PANTHER" id="PTHR11800:SF2">
    <property type="entry name" value="DNA-DIRECTED RNA POLYMERASE II SUBUNIT RPB3"/>
    <property type="match status" value="1"/>
</dbReference>
<dbReference type="GO" id="GO:0006366">
    <property type="term" value="P:transcription by RNA polymerase II"/>
    <property type="evidence" value="ECO:0007669"/>
    <property type="project" value="TreeGrafter"/>
</dbReference>
<evidence type="ECO:0000259" key="4">
    <source>
        <dbReference type="SMART" id="SM00662"/>
    </source>
</evidence>
<dbReference type="Proteomes" id="UP000039865">
    <property type="component" value="Unassembled WGS sequence"/>
</dbReference>
<protein>
    <submittedName>
        <fullName evidence="5">Rna polymerase ii core subunit</fullName>
    </submittedName>
</protein>
<dbReference type="HAMAP" id="MF_00320">
    <property type="entry name" value="RNApol_arch_Rpo3"/>
    <property type="match status" value="1"/>
</dbReference>